<dbReference type="PROSITE" id="PS01223">
    <property type="entry name" value="PROA"/>
    <property type="match status" value="1"/>
</dbReference>
<comment type="subcellular location">
    <subcellularLocation>
        <location evidence="7">Cytoplasm</location>
    </subcellularLocation>
</comment>
<dbReference type="EMBL" id="CP060244">
    <property type="protein sequence ID" value="QNT77957.1"/>
    <property type="molecule type" value="Genomic_DNA"/>
</dbReference>
<dbReference type="InterPro" id="IPR016163">
    <property type="entry name" value="Ald_DH_C"/>
</dbReference>
<dbReference type="PANTHER" id="PTHR11063:SF8">
    <property type="entry name" value="DELTA-1-PYRROLINE-5-CARBOXYLATE SYNTHASE"/>
    <property type="match status" value="1"/>
</dbReference>
<dbReference type="FunFam" id="3.40.309.10:FF:000006">
    <property type="entry name" value="Gamma-glutamyl phosphate reductase"/>
    <property type="match status" value="1"/>
</dbReference>
<keyword evidence="10" id="KW-1185">Reference proteome</keyword>
<evidence type="ECO:0000256" key="6">
    <source>
        <dbReference type="ARBA" id="ARBA00049024"/>
    </source>
</evidence>
<comment type="catalytic activity">
    <reaction evidence="6 7">
        <text>L-glutamate 5-semialdehyde + phosphate + NADP(+) = L-glutamyl 5-phosphate + NADPH + H(+)</text>
        <dbReference type="Rhea" id="RHEA:19541"/>
        <dbReference type="ChEBI" id="CHEBI:15378"/>
        <dbReference type="ChEBI" id="CHEBI:43474"/>
        <dbReference type="ChEBI" id="CHEBI:57783"/>
        <dbReference type="ChEBI" id="CHEBI:58066"/>
        <dbReference type="ChEBI" id="CHEBI:58274"/>
        <dbReference type="ChEBI" id="CHEBI:58349"/>
        <dbReference type="EC" id="1.2.1.41"/>
    </reaction>
</comment>
<feature type="domain" description="Aldehyde dehydrogenase" evidence="8">
    <location>
        <begin position="24"/>
        <end position="296"/>
    </location>
</feature>
<reference evidence="9 10" key="1">
    <citation type="submission" date="2020-08" db="EMBL/GenBank/DDBJ databases">
        <title>Complete genome sequence of Entomobacter blattae G55GP.</title>
        <authorList>
            <person name="Poehlein A."/>
            <person name="Guzman J."/>
            <person name="Daniel R."/>
            <person name="Vilcinskas A."/>
        </authorList>
    </citation>
    <scope>NUCLEOTIDE SEQUENCE [LARGE SCALE GENOMIC DNA]</scope>
    <source>
        <strain evidence="9 10">G55GP</strain>
    </source>
</reference>
<organism evidence="9 10">
    <name type="scientific">Entomobacter blattae</name>
    <dbReference type="NCBI Taxonomy" id="2762277"/>
    <lineage>
        <taxon>Bacteria</taxon>
        <taxon>Pseudomonadati</taxon>
        <taxon>Pseudomonadota</taxon>
        <taxon>Alphaproteobacteria</taxon>
        <taxon>Acetobacterales</taxon>
        <taxon>Acetobacteraceae</taxon>
        <taxon>Entomobacter</taxon>
    </lineage>
</organism>
<evidence type="ECO:0000256" key="2">
    <source>
        <dbReference type="ARBA" id="ARBA00022605"/>
    </source>
</evidence>
<comment type="similarity">
    <text evidence="7">Belongs to the gamma-glutamyl phosphate reductase family.</text>
</comment>
<keyword evidence="2 7" id="KW-0028">Amino-acid biosynthesis</keyword>
<accession>A0A7H1NQ97</accession>
<dbReference type="Pfam" id="PF00171">
    <property type="entry name" value="Aldedh"/>
    <property type="match status" value="1"/>
</dbReference>
<dbReference type="NCBIfam" id="TIGR00407">
    <property type="entry name" value="proA"/>
    <property type="match status" value="1"/>
</dbReference>
<comment type="pathway">
    <text evidence="1 7">Amino-acid biosynthesis; L-proline biosynthesis; L-glutamate 5-semialdehyde from L-glutamate: step 2/2.</text>
</comment>
<proteinExistence type="inferred from homology"/>
<dbReference type="AlphaFoldDB" id="A0A7H1NQ97"/>
<dbReference type="InterPro" id="IPR020593">
    <property type="entry name" value="G-glutamylP_reductase_CS"/>
</dbReference>
<protein>
    <recommendedName>
        <fullName evidence="7">Gamma-glutamyl phosphate reductase</fullName>
        <shortName evidence="7">GPR</shortName>
        <ecNumber evidence="7">1.2.1.41</ecNumber>
    </recommendedName>
    <alternativeName>
        <fullName evidence="7">Glutamate-5-semialdehyde dehydrogenase</fullName>
    </alternativeName>
    <alternativeName>
        <fullName evidence="7">Glutamyl-gamma-semialdehyde dehydrogenase</fullName>
        <shortName evidence="7">GSA dehydrogenase</shortName>
    </alternativeName>
</protein>
<comment type="function">
    <text evidence="7">Catalyzes the NADPH-dependent reduction of L-glutamate 5-phosphate into L-glutamate 5-semialdehyde and phosphate. The product spontaneously undergoes cyclization to form 1-pyrroline-5-carboxylate.</text>
</comment>
<evidence type="ECO:0000256" key="4">
    <source>
        <dbReference type="ARBA" id="ARBA00022857"/>
    </source>
</evidence>
<dbReference type="KEGG" id="ebla:JGUZn3_07160"/>
<keyword evidence="5 7" id="KW-0560">Oxidoreductase</keyword>
<dbReference type="EC" id="1.2.1.41" evidence="7"/>
<evidence type="ECO:0000313" key="10">
    <source>
        <dbReference type="Proteomes" id="UP000516349"/>
    </source>
</evidence>
<dbReference type="GO" id="GO:0005737">
    <property type="term" value="C:cytoplasm"/>
    <property type="evidence" value="ECO:0007669"/>
    <property type="project" value="UniProtKB-SubCell"/>
</dbReference>
<evidence type="ECO:0000256" key="3">
    <source>
        <dbReference type="ARBA" id="ARBA00022650"/>
    </source>
</evidence>
<dbReference type="SUPFAM" id="SSF53720">
    <property type="entry name" value="ALDH-like"/>
    <property type="match status" value="1"/>
</dbReference>
<evidence type="ECO:0000313" key="9">
    <source>
        <dbReference type="EMBL" id="QNT77957.1"/>
    </source>
</evidence>
<keyword evidence="4 7" id="KW-0521">NADP</keyword>
<dbReference type="Gene3D" id="3.40.309.10">
    <property type="entry name" value="Aldehyde Dehydrogenase, Chain A, domain 2"/>
    <property type="match status" value="1"/>
</dbReference>
<dbReference type="CDD" id="cd07079">
    <property type="entry name" value="ALDH_F18-19_ProA-GPR"/>
    <property type="match status" value="1"/>
</dbReference>
<evidence type="ECO:0000256" key="5">
    <source>
        <dbReference type="ARBA" id="ARBA00023002"/>
    </source>
</evidence>
<keyword evidence="7" id="KW-0963">Cytoplasm</keyword>
<keyword evidence="3 7" id="KW-0641">Proline biosynthesis</keyword>
<dbReference type="Gene3D" id="3.40.605.10">
    <property type="entry name" value="Aldehyde Dehydrogenase, Chain A, domain 1"/>
    <property type="match status" value="1"/>
</dbReference>
<dbReference type="InterPro" id="IPR000965">
    <property type="entry name" value="GPR_dom"/>
</dbReference>
<sequence length="426" mass="46034">MVEGHGVMAFSDQGINLMLPLAHKAREVGGVLAQSSLEKRNNALQAAAFKIRDMQAEILAENAKDIAAFTGNAAMRDRLLLTPERIEVMARGLEEISALPDPLNRILEEWERPNGLRIRKVTMPVGVLGIIYESRPNVGIDASGLAIKSGNAILLRGGSDSFHSASVLHKAVVFGLEQAGLPTATVQIAPNSNRERVKEMLHASGMIDLIIPRGGKSLVEFVLHESRVPVLAHAEGLCHTYIHTDAELDMARKILLNAKMRRVGICGATETLLIDEAIAPSFLPVLVEDLRQKGCGFRADKKARALVPGLTAATEQDFATEWLDSVLSIAVVSNIEEALQHIARYGSSHTEAIVTQNEQAAQQFLNATQSAVAMWNASTQFCDGGEFGFGAEIGISTGRLHARGPVGVNQLTTFRYHVIGHGQTRP</sequence>
<dbReference type="GO" id="GO:0050661">
    <property type="term" value="F:NADP binding"/>
    <property type="evidence" value="ECO:0007669"/>
    <property type="project" value="InterPro"/>
</dbReference>
<dbReference type="Proteomes" id="UP000516349">
    <property type="component" value="Chromosome"/>
</dbReference>
<dbReference type="PANTHER" id="PTHR11063">
    <property type="entry name" value="GLUTAMATE SEMIALDEHYDE DEHYDROGENASE"/>
    <property type="match status" value="1"/>
</dbReference>
<evidence type="ECO:0000259" key="8">
    <source>
        <dbReference type="Pfam" id="PF00171"/>
    </source>
</evidence>
<dbReference type="InterPro" id="IPR015590">
    <property type="entry name" value="Aldehyde_DH_dom"/>
</dbReference>
<dbReference type="HAMAP" id="MF_00412">
    <property type="entry name" value="ProA"/>
    <property type="match status" value="1"/>
</dbReference>
<evidence type="ECO:0000256" key="1">
    <source>
        <dbReference type="ARBA" id="ARBA00004985"/>
    </source>
</evidence>
<dbReference type="RefSeq" id="WP_203414346.1">
    <property type="nucleotide sequence ID" value="NZ_CP060244.1"/>
</dbReference>
<dbReference type="GO" id="GO:0055129">
    <property type="term" value="P:L-proline biosynthetic process"/>
    <property type="evidence" value="ECO:0007669"/>
    <property type="project" value="UniProtKB-UniRule"/>
</dbReference>
<dbReference type="InterPro" id="IPR012134">
    <property type="entry name" value="Glu-5-SA_DH"/>
</dbReference>
<dbReference type="InterPro" id="IPR016162">
    <property type="entry name" value="Ald_DH_N"/>
</dbReference>
<dbReference type="GO" id="GO:0004350">
    <property type="term" value="F:glutamate-5-semialdehyde dehydrogenase activity"/>
    <property type="evidence" value="ECO:0007669"/>
    <property type="project" value="UniProtKB-UniRule"/>
</dbReference>
<dbReference type="InterPro" id="IPR016161">
    <property type="entry name" value="Ald_DH/histidinol_DH"/>
</dbReference>
<dbReference type="UniPathway" id="UPA00098">
    <property type="reaction ID" value="UER00360"/>
</dbReference>
<evidence type="ECO:0000256" key="7">
    <source>
        <dbReference type="HAMAP-Rule" id="MF_00412"/>
    </source>
</evidence>
<name>A0A7H1NQ97_9PROT</name>
<gene>
    <name evidence="9" type="primary">proA_1</name>
    <name evidence="7" type="synonym">proA</name>
    <name evidence="9" type="ORF">JGUZn3_07160</name>
</gene>
<dbReference type="NCBIfam" id="NF001221">
    <property type="entry name" value="PRK00197.1"/>
    <property type="match status" value="1"/>
</dbReference>
<dbReference type="PIRSF" id="PIRSF000151">
    <property type="entry name" value="GPR"/>
    <property type="match status" value="1"/>
</dbReference>